<dbReference type="InterPro" id="IPR001314">
    <property type="entry name" value="Peptidase_S1A"/>
</dbReference>
<reference evidence="8" key="3">
    <citation type="submission" date="2025-09" db="UniProtKB">
        <authorList>
            <consortium name="Ensembl"/>
        </authorList>
    </citation>
    <scope>IDENTIFICATION</scope>
</reference>
<dbReference type="GeneTree" id="ENSGT00940000159928"/>
<dbReference type="GO" id="GO:0005576">
    <property type="term" value="C:extracellular region"/>
    <property type="evidence" value="ECO:0007669"/>
    <property type="project" value="UniProtKB-ARBA"/>
</dbReference>
<dbReference type="PANTHER" id="PTHR24271">
    <property type="entry name" value="KALLIKREIN-RELATED"/>
    <property type="match status" value="1"/>
</dbReference>
<organism evidence="8 9">
    <name type="scientific">Podarcis muralis</name>
    <name type="common">Wall lizard</name>
    <name type="synonym">Lacerta muralis</name>
    <dbReference type="NCBI Taxonomy" id="64176"/>
    <lineage>
        <taxon>Eukaryota</taxon>
        <taxon>Metazoa</taxon>
        <taxon>Chordata</taxon>
        <taxon>Craniata</taxon>
        <taxon>Vertebrata</taxon>
        <taxon>Euteleostomi</taxon>
        <taxon>Lepidosauria</taxon>
        <taxon>Squamata</taxon>
        <taxon>Bifurcata</taxon>
        <taxon>Unidentata</taxon>
        <taxon>Episquamata</taxon>
        <taxon>Laterata</taxon>
        <taxon>Lacertibaenia</taxon>
        <taxon>Lacertidae</taxon>
        <taxon>Podarcis</taxon>
    </lineage>
</organism>
<proteinExistence type="inferred from homology"/>
<reference evidence="8" key="2">
    <citation type="submission" date="2025-08" db="UniProtKB">
        <authorList>
            <consortium name="Ensembl"/>
        </authorList>
    </citation>
    <scope>IDENTIFICATION</scope>
</reference>
<dbReference type="Gene3D" id="2.40.10.10">
    <property type="entry name" value="Trypsin-like serine proteases"/>
    <property type="match status" value="2"/>
</dbReference>
<dbReference type="GO" id="GO:0006508">
    <property type="term" value="P:proteolysis"/>
    <property type="evidence" value="ECO:0007669"/>
    <property type="project" value="UniProtKB-KW"/>
</dbReference>
<dbReference type="Proteomes" id="UP000472272">
    <property type="component" value="Chromosome 11"/>
</dbReference>
<dbReference type="CDD" id="cd00190">
    <property type="entry name" value="Tryp_SPc"/>
    <property type="match status" value="1"/>
</dbReference>
<keyword evidence="9" id="KW-1185">Reference proteome</keyword>
<evidence type="ECO:0000256" key="5">
    <source>
        <dbReference type="ARBA" id="ARBA00022825"/>
    </source>
</evidence>
<protein>
    <recommendedName>
        <fullName evidence="7">Peptidase S1 domain-containing protein</fullName>
    </recommendedName>
</protein>
<dbReference type="InterPro" id="IPR001254">
    <property type="entry name" value="Trypsin_dom"/>
</dbReference>
<evidence type="ECO:0000313" key="9">
    <source>
        <dbReference type="Proteomes" id="UP000472272"/>
    </source>
</evidence>
<keyword evidence="5" id="KW-0720">Serine protease</keyword>
<dbReference type="PANTHER" id="PTHR24271:SF52">
    <property type="entry name" value="GRANZYME K"/>
    <property type="match status" value="1"/>
</dbReference>
<evidence type="ECO:0000313" key="8">
    <source>
        <dbReference type="Ensembl" id="ENSPMRP00000026474.1"/>
    </source>
</evidence>
<name>A0A670JSI8_PODMU</name>
<dbReference type="InterPro" id="IPR033116">
    <property type="entry name" value="TRYPSIN_SER"/>
</dbReference>
<evidence type="ECO:0000259" key="7">
    <source>
        <dbReference type="PROSITE" id="PS50240"/>
    </source>
</evidence>
<dbReference type="FunFam" id="2.40.10.10:FF:000010">
    <property type="entry name" value="Kallikrein related peptidase 11"/>
    <property type="match status" value="1"/>
</dbReference>
<dbReference type="Pfam" id="PF00089">
    <property type="entry name" value="Trypsin"/>
    <property type="match status" value="1"/>
</dbReference>
<evidence type="ECO:0000256" key="1">
    <source>
        <dbReference type="ARBA" id="ARBA00009228"/>
    </source>
</evidence>
<evidence type="ECO:0000256" key="4">
    <source>
        <dbReference type="ARBA" id="ARBA00022801"/>
    </source>
</evidence>
<dbReference type="AlphaFoldDB" id="A0A670JSI8"/>
<keyword evidence="6" id="KW-1015">Disulfide bond</keyword>
<reference evidence="8 9" key="1">
    <citation type="journal article" date="2019" name="Proc. Natl. Acad. Sci. U.S.A.">
        <title>Regulatory changes in pterin and carotenoid genes underlie balanced color polymorphisms in the wall lizard.</title>
        <authorList>
            <person name="Andrade P."/>
            <person name="Pinho C."/>
            <person name="Perez I de Lanuza G."/>
            <person name="Afonso S."/>
            <person name="Brejcha J."/>
            <person name="Rubin C.J."/>
            <person name="Wallerman O."/>
            <person name="Pereira P."/>
            <person name="Sabatino S.J."/>
            <person name="Bellati A."/>
            <person name="Pellitteri-Rosa D."/>
            <person name="Bosakova Z."/>
            <person name="Bunikis I."/>
            <person name="Carretero M.A."/>
            <person name="Feiner N."/>
            <person name="Marsik P."/>
            <person name="Pauperio F."/>
            <person name="Salvi D."/>
            <person name="Soler L."/>
            <person name="While G.M."/>
            <person name="Uller T."/>
            <person name="Font E."/>
            <person name="Andersson L."/>
            <person name="Carneiro M."/>
        </authorList>
    </citation>
    <scope>NUCLEOTIDE SEQUENCE</scope>
</reference>
<comment type="similarity">
    <text evidence="1">Belongs to the peptidase S1 family. Snake venom subfamily.</text>
</comment>
<keyword evidence="3" id="KW-0645">Protease</keyword>
<keyword evidence="4" id="KW-0378">Hydrolase</keyword>
<dbReference type="PROSITE" id="PS50240">
    <property type="entry name" value="TRYPSIN_DOM"/>
    <property type="match status" value="1"/>
</dbReference>
<dbReference type="Ensembl" id="ENSPMRT00000028084.1">
    <property type="protein sequence ID" value="ENSPMRP00000026474.1"/>
    <property type="gene ID" value="ENSPMRG00000017084.1"/>
</dbReference>
<feature type="domain" description="Peptidase S1" evidence="7">
    <location>
        <begin position="30"/>
        <end position="255"/>
    </location>
</feature>
<sequence>MQQQQLEYLLQSIGRHKIYPPWKNGQSADIIGGEESVPHSRPYMAALIIPVEGNTSLCGGTLIKRNWVLTAAHSIVFLGAHSLTGKQQQQRIKIIGRYGHPQYNEKTMENDIMLLKKSAKIDQHVKCIELPSTSNDVEAGTQCLVAGWGITDNKSRNISTMLREVNVTVIQRSVCNDENHYKHLMYVTSNMLCAGDDKGGKDACVGDSGGPLICNGKQRGIVSFGAKSECGNQRYPGIYTLLTEDYLAWLREITEPFTG</sequence>
<dbReference type="InterPro" id="IPR009003">
    <property type="entry name" value="Peptidase_S1_PA"/>
</dbReference>
<evidence type="ECO:0000256" key="6">
    <source>
        <dbReference type="ARBA" id="ARBA00023157"/>
    </source>
</evidence>
<dbReference type="SMART" id="SM00020">
    <property type="entry name" value="Tryp_SPc"/>
    <property type="match status" value="1"/>
</dbReference>
<dbReference type="OMA" id="MAHVESK"/>
<keyword evidence="2" id="KW-0800">Toxin</keyword>
<evidence type="ECO:0000256" key="3">
    <source>
        <dbReference type="ARBA" id="ARBA00022670"/>
    </source>
</evidence>
<dbReference type="InterPro" id="IPR043504">
    <property type="entry name" value="Peptidase_S1_PA_chymotrypsin"/>
</dbReference>
<dbReference type="PRINTS" id="PR00722">
    <property type="entry name" value="CHYMOTRYPSIN"/>
</dbReference>
<evidence type="ECO:0000256" key="2">
    <source>
        <dbReference type="ARBA" id="ARBA00022656"/>
    </source>
</evidence>
<dbReference type="GO" id="GO:0090729">
    <property type="term" value="F:toxin activity"/>
    <property type="evidence" value="ECO:0007669"/>
    <property type="project" value="UniProtKB-KW"/>
</dbReference>
<dbReference type="GO" id="GO:0004252">
    <property type="term" value="F:serine-type endopeptidase activity"/>
    <property type="evidence" value="ECO:0007669"/>
    <property type="project" value="InterPro"/>
</dbReference>
<dbReference type="PROSITE" id="PS00135">
    <property type="entry name" value="TRYPSIN_SER"/>
    <property type="match status" value="1"/>
</dbReference>
<dbReference type="SUPFAM" id="SSF50494">
    <property type="entry name" value="Trypsin-like serine proteases"/>
    <property type="match status" value="1"/>
</dbReference>
<accession>A0A670JSI8</accession>